<feature type="domain" description="G5" evidence="4">
    <location>
        <begin position="256"/>
        <end position="337"/>
    </location>
</feature>
<dbReference type="CDD" id="cd00118">
    <property type="entry name" value="LysM"/>
    <property type="match status" value="1"/>
</dbReference>
<dbReference type="Gene3D" id="3.10.350.10">
    <property type="entry name" value="LysM domain"/>
    <property type="match status" value="1"/>
</dbReference>
<keyword evidence="2" id="KW-0175">Coiled coil</keyword>
<feature type="chain" id="PRO_5039115789" evidence="3">
    <location>
        <begin position="29"/>
        <end position="466"/>
    </location>
</feature>
<dbReference type="InterPro" id="IPR036779">
    <property type="entry name" value="LysM_dom_sf"/>
</dbReference>
<dbReference type="Pfam" id="PF01476">
    <property type="entry name" value="LysM"/>
    <property type="match status" value="1"/>
</dbReference>
<evidence type="ECO:0000259" key="5">
    <source>
        <dbReference type="PROSITE" id="PS51782"/>
    </source>
</evidence>
<comment type="caution">
    <text evidence="6">The sequence shown here is derived from an EMBL/GenBank/DDBJ whole genome shotgun (WGS) entry which is preliminary data.</text>
</comment>
<evidence type="ECO:0000256" key="3">
    <source>
        <dbReference type="SAM" id="SignalP"/>
    </source>
</evidence>
<keyword evidence="1 3" id="KW-0732">Signal</keyword>
<accession>A0A917B2X8</accession>
<dbReference type="SMART" id="SM00257">
    <property type="entry name" value="LysM"/>
    <property type="match status" value="1"/>
</dbReference>
<dbReference type="CDD" id="cd12797">
    <property type="entry name" value="M23_peptidase"/>
    <property type="match status" value="1"/>
</dbReference>
<reference evidence="6" key="1">
    <citation type="journal article" date="2014" name="Int. J. Syst. Evol. Microbiol.">
        <title>Complete genome sequence of Corynebacterium casei LMG S-19264T (=DSM 44701T), isolated from a smear-ripened cheese.</title>
        <authorList>
            <consortium name="US DOE Joint Genome Institute (JGI-PGF)"/>
            <person name="Walter F."/>
            <person name="Albersmeier A."/>
            <person name="Kalinowski J."/>
            <person name="Ruckert C."/>
        </authorList>
    </citation>
    <scope>NUCLEOTIDE SEQUENCE</scope>
    <source>
        <strain evidence="6">CGMCC 1.12153</strain>
    </source>
</reference>
<dbReference type="Gene3D" id="2.70.70.10">
    <property type="entry name" value="Glucose Permease (Domain IIA)"/>
    <property type="match status" value="1"/>
</dbReference>
<dbReference type="PROSITE" id="PS51782">
    <property type="entry name" value="LYSM"/>
    <property type="match status" value="1"/>
</dbReference>
<dbReference type="PANTHER" id="PTHR21666:SF270">
    <property type="entry name" value="MUREIN HYDROLASE ACTIVATOR ENVC"/>
    <property type="match status" value="1"/>
</dbReference>
<evidence type="ECO:0000256" key="1">
    <source>
        <dbReference type="ARBA" id="ARBA00022729"/>
    </source>
</evidence>
<feature type="domain" description="LysM" evidence="5">
    <location>
        <begin position="205"/>
        <end position="250"/>
    </location>
</feature>
<dbReference type="Pfam" id="PF07501">
    <property type="entry name" value="G5"/>
    <property type="match status" value="1"/>
</dbReference>
<feature type="coiled-coil region" evidence="2">
    <location>
        <begin position="127"/>
        <end position="154"/>
    </location>
</feature>
<dbReference type="InterPro" id="IPR016047">
    <property type="entry name" value="M23ase_b-sheet_dom"/>
</dbReference>
<dbReference type="Gene3D" id="2.20.230.10">
    <property type="entry name" value="Resuscitation-promoting factor rpfb"/>
    <property type="match status" value="1"/>
</dbReference>
<sequence>MKETTGLWKKASAIALLGVSLSFGTVYAEDNLQTVYHVYVGDKHVGVVDQKKQAEDTVQQHLDEAQEENEDYDVELLDEVSFVPEKIFSPSHDSDKTMRELEESIEVGAAAVELSVEDETVAYLPSEQEADEAVRKLKEQYVDAEDLKEIENRDEDENPEIDESTIIDVELSNDVNFEEKVVDPSEMNDVDEALEVLQEGTTEKEVHQVEKGEVLGEIASEYDLSEKELLELNPTLDEDEPVQVDQEIEVTETAPLTDVLIKEEGIKKEKIPYETEVVETDDLLKGEKETKQEGKDGEKEIHYYKDKTNDRETDEGTIEEKEISKPKKEIVLKGTKVIPSKGTGDFEWPAVGGTITSKQGERWGSFHKGIDIAGVKDLTIKAADNGKVTEAGKSGAYGNKVVVDHNNGYKTIYAHLKSIDVQVGDTVEKGSSLGDMGNTGRSTGVHLHFEVYKDGSLENPLDHIQK</sequence>
<dbReference type="PANTHER" id="PTHR21666">
    <property type="entry name" value="PEPTIDASE-RELATED"/>
    <property type="match status" value="1"/>
</dbReference>
<evidence type="ECO:0000259" key="4">
    <source>
        <dbReference type="PROSITE" id="PS51109"/>
    </source>
</evidence>
<dbReference type="Pfam" id="PF01551">
    <property type="entry name" value="Peptidase_M23"/>
    <property type="match status" value="1"/>
</dbReference>
<dbReference type="InterPro" id="IPR050570">
    <property type="entry name" value="Cell_wall_metabolism_enzyme"/>
</dbReference>
<dbReference type="InterPro" id="IPR011055">
    <property type="entry name" value="Dup_hybrid_motif"/>
</dbReference>
<dbReference type="AlphaFoldDB" id="A0A917B2X8"/>
<keyword evidence="7" id="KW-1185">Reference proteome</keyword>
<dbReference type="InterPro" id="IPR018392">
    <property type="entry name" value="LysM"/>
</dbReference>
<evidence type="ECO:0000313" key="7">
    <source>
        <dbReference type="Proteomes" id="UP000660110"/>
    </source>
</evidence>
<dbReference type="InterPro" id="IPR011098">
    <property type="entry name" value="G5_dom"/>
</dbReference>
<dbReference type="Proteomes" id="UP000660110">
    <property type="component" value="Unassembled WGS sequence"/>
</dbReference>
<protein>
    <submittedName>
        <fullName evidence="6">Metalloendopeptidase</fullName>
    </submittedName>
</protein>
<proteinExistence type="predicted"/>
<feature type="coiled-coil region" evidence="2">
    <location>
        <begin position="48"/>
        <end position="75"/>
    </location>
</feature>
<dbReference type="SMART" id="SM01208">
    <property type="entry name" value="G5"/>
    <property type="match status" value="1"/>
</dbReference>
<evidence type="ECO:0000313" key="6">
    <source>
        <dbReference type="EMBL" id="GGF17765.1"/>
    </source>
</evidence>
<reference evidence="6" key="2">
    <citation type="submission" date="2020-09" db="EMBL/GenBank/DDBJ databases">
        <authorList>
            <person name="Sun Q."/>
            <person name="Zhou Y."/>
        </authorList>
    </citation>
    <scope>NUCLEOTIDE SEQUENCE</scope>
    <source>
        <strain evidence="6">CGMCC 1.12153</strain>
    </source>
</reference>
<dbReference type="EMBL" id="BMEL01000002">
    <property type="protein sequence ID" value="GGF17765.1"/>
    <property type="molecule type" value="Genomic_DNA"/>
</dbReference>
<gene>
    <name evidence="6" type="ORF">GCM10010954_15650</name>
</gene>
<name>A0A917B2X8_HALAA</name>
<dbReference type="GO" id="GO:0004222">
    <property type="term" value="F:metalloendopeptidase activity"/>
    <property type="evidence" value="ECO:0007669"/>
    <property type="project" value="TreeGrafter"/>
</dbReference>
<feature type="signal peptide" evidence="3">
    <location>
        <begin position="1"/>
        <end position="28"/>
    </location>
</feature>
<dbReference type="RefSeq" id="WP_188376944.1">
    <property type="nucleotide sequence ID" value="NZ_BMEL01000002.1"/>
</dbReference>
<dbReference type="SUPFAM" id="SSF51261">
    <property type="entry name" value="Duplicated hybrid motif"/>
    <property type="match status" value="1"/>
</dbReference>
<evidence type="ECO:0000256" key="2">
    <source>
        <dbReference type="SAM" id="Coils"/>
    </source>
</evidence>
<dbReference type="PROSITE" id="PS51109">
    <property type="entry name" value="G5"/>
    <property type="match status" value="1"/>
</dbReference>
<organism evidence="6 7">
    <name type="scientific">Halobacillus andaensis</name>
    <dbReference type="NCBI Taxonomy" id="1176239"/>
    <lineage>
        <taxon>Bacteria</taxon>
        <taxon>Bacillati</taxon>
        <taxon>Bacillota</taxon>
        <taxon>Bacilli</taxon>
        <taxon>Bacillales</taxon>
        <taxon>Bacillaceae</taxon>
        <taxon>Halobacillus</taxon>
    </lineage>
</organism>